<organism evidence="10 11">
    <name type="scientific">Gehongia tenuis</name>
    <dbReference type="NCBI Taxonomy" id="2763655"/>
    <lineage>
        <taxon>Bacteria</taxon>
        <taxon>Bacillati</taxon>
        <taxon>Bacillota</taxon>
        <taxon>Clostridia</taxon>
        <taxon>Christensenellales</taxon>
        <taxon>Christensenellaceae</taxon>
        <taxon>Gehongia</taxon>
    </lineage>
</organism>
<dbReference type="Pfam" id="PF04542">
    <property type="entry name" value="Sigma70_r2"/>
    <property type="match status" value="1"/>
</dbReference>
<keyword evidence="11" id="KW-1185">Reference proteome</keyword>
<keyword evidence="2 6" id="KW-0805">Transcription regulation</keyword>
<evidence type="ECO:0000313" key="10">
    <source>
        <dbReference type="EMBL" id="MBC8531693.1"/>
    </source>
</evidence>
<protein>
    <recommendedName>
        <fullName evidence="6">RNA polymerase sigma factor</fullName>
    </recommendedName>
</protein>
<dbReference type="InterPro" id="IPR007627">
    <property type="entry name" value="RNA_pol_sigma70_r2"/>
</dbReference>
<dbReference type="PANTHER" id="PTHR43133:SF51">
    <property type="entry name" value="RNA POLYMERASE SIGMA FACTOR"/>
    <property type="match status" value="1"/>
</dbReference>
<comment type="similarity">
    <text evidence="1 6">Belongs to the sigma-70 factor family. ECF subfamily.</text>
</comment>
<dbReference type="GO" id="GO:0006950">
    <property type="term" value="P:response to stress"/>
    <property type="evidence" value="ECO:0007669"/>
    <property type="project" value="UniProtKB-ARBA"/>
</dbReference>
<dbReference type="NCBIfam" id="TIGR02937">
    <property type="entry name" value="sigma70-ECF"/>
    <property type="match status" value="1"/>
</dbReference>
<dbReference type="GO" id="GO:0016987">
    <property type="term" value="F:sigma factor activity"/>
    <property type="evidence" value="ECO:0007669"/>
    <property type="project" value="UniProtKB-KW"/>
</dbReference>
<evidence type="ECO:0000256" key="3">
    <source>
        <dbReference type="ARBA" id="ARBA00023082"/>
    </source>
</evidence>
<keyword evidence="4 6" id="KW-0238">DNA-binding</keyword>
<dbReference type="InterPro" id="IPR014284">
    <property type="entry name" value="RNA_pol_sigma-70_dom"/>
</dbReference>
<dbReference type="InterPro" id="IPR013324">
    <property type="entry name" value="RNA_pol_sigma_r3/r4-like"/>
</dbReference>
<dbReference type="EMBL" id="JACRSR010000002">
    <property type="protein sequence ID" value="MBC8531693.1"/>
    <property type="molecule type" value="Genomic_DNA"/>
</dbReference>
<feature type="domain" description="RNA polymerase sigma factor 70 region 4 type 2" evidence="9">
    <location>
        <begin position="133"/>
        <end position="182"/>
    </location>
</feature>
<evidence type="ECO:0000313" key="11">
    <source>
        <dbReference type="Proteomes" id="UP000623172"/>
    </source>
</evidence>
<evidence type="ECO:0000259" key="9">
    <source>
        <dbReference type="Pfam" id="PF08281"/>
    </source>
</evidence>
<dbReference type="InterPro" id="IPR039425">
    <property type="entry name" value="RNA_pol_sigma-70-like"/>
</dbReference>
<evidence type="ECO:0000259" key="8">
    <source>
        <dbReference type="Pfam" id="PF04542"/>
    </source>
</evidence>
<dbReference type="InterPro" id="IPR013325">
    <property type="entry name" value="RNA_pol_sigma_r2"/>
</dbReference>
<dbReference type="CDD" id="cd06171">
    <property type="entry name" value="Sigma70_r4"/>
    <property type="match status" value="1"/>
</dbReference>
<accession>A0A926HPZ3</accession>
<dbReference type="Gene3D" id="1.10.10.10">
    <property type="entry name" value="Winged helix-like DNA-binding domain superfamily/Winged helix DNA-binding domain"/>
    <property type="match status" value="1"/>
</dbReference>
<dbReference type="PROSITE" id="PS01063">
    <property type="entry name" value="SIGMA70_ECF"/>
    <property type="match status" value="1"/>
</dbReference>
<comment type="caution">
    <text evidence="10">The sequence shown here is derived from an EMBL/GenBank/DDBJ whole genome shotgun (WGS) entry which is preliminary data.</text>
</comment>
<evidence type="ECO:0000256" key="1">
    <source>
        <dbReference type="ARBA" id="ARBA00010641"/>
    </source>
</evidence>
<dbReference type="GO" id="GO:0003677">
    <property type="term" value="F:DNA binding"/>
    <property type="evidence" value="ECO:0007669"/>
    <property type="project" value="UniProtKB-KW"/>
</dbReference>
<dbReference type="Gene3D" id="1.10.1740.10">
    <property type="match status" value="1"/>
</dbReference>
<name>A0A926HPZ3_9FIRM</name>
<dbReference type="InterPro" id="IPR000838">
    <property type="entry name" value="RNA_pol_sigma70_ECF_CS"/>
</dbReference>
<keyword evidence="3 6" id="KW-0731">Sigma factor</keyword>
<evidence type="ECO:0000256" key="7">
    <source>
        <dbReference type="SAM" id="MobiDB-lite"/>
    </source>
</evidence>
<evidence type="ECO:0000256" key="2">
    <source>
        <dbReference type="ARBA" id="ARBA00023015"/>
    </source>
</evidence>
<reference evidence="10" key="1">
    <citation type="submission" date="2020-08" db="EMBL/GenBank/DDBJ databases">
        <title>Genome public.</title>
        <authorList>
            <person name="Liu C."/>
            <person name="Sun Q."/>
        </authorList>
    </citation>
    <scope>NUCLEOTIDE SEQUENCE</scope>
    <source>
        <strain evidence="10">NSJ-53</strain>
    </source>
</reference>
<keyword evidence="5 6" id="KW-0804">Transcription</keyword>
<gene>
    <name evidence="10" type="ORF">H8696_07505</name>
</gene>
<evidence type="ECO:0000256" key="6">
    <source>
        <dbReference type="RuleBase" id="RU000716"/>
    </source>
</evidence>
<feature type="region of interest" description="Disordered" evidence="7">
    <location>
        <begin position="99"/>
        <end position="122"/>
    </location>
</feature>
<dbReference type="SUPFAM" id="SSF88659">
    <property type="entry name" value="Sigma3 and sigma4 domains of RNA polymerase sigma factors"/>
    <property type="match status" value="1"/>
</dbReference>
<dbReference type="PANTHER" id="PTHR43133">
    <property type="entry name" value="RNA POLYMERASE ECF-TYPE SIGMA FACTO"/>
    <property type="match status" value="1"/>
</dbReference>
<proteinExistence type="inferred from homology"/>
<dbReference type="GO" id="GO:0006352">
    <property type="term" value="P:DNA-templated transcription initiation"/>
    <property type="evidence" value="ECO:0007669"/>
    <property type="project" value="InterPro"/>
</dbReference>
<evidence type="ECO:0000256" key="4">
    <source>
        <dbReference type="ARBA" id="ARBA00023125"/>
    </source>
</evidence>
<sequence length="200" mass="23701">MEYCEVSVLTDPEVIQRVLDGDTDLFEILVERYQNHVYGTVYRFLGGHSDVDDVAQEVFVTAYKNLGRFAYRSQFSTYLYRIAVNKCIDWARKNKRETSRRHTDASEELPILDQLPDRDPSPEEAFIRKKERQSVQATLDDLSERYRSVLILYYYQELSYKEIAHVLDLPVRTVETRLYRARHAFEKHMKKEGEPHEKQG</sequence>
<dbReference type="Proteomes" id="UP000623172">
    <property type="component" value="Unassembled WGS sequence"/>
</dbReference>
<feature type="domain" description="RNA polymerase sigma-70 region 2" evidence="8">
    <location>
        <begin position="29"/>
        <end position="96"/>
    </location>
</feature>
<dbReference type="InterPro" id="IPR013249">
    <property type="entry name" value="RNA_pol_sigma70_r4_t2"/>
</dbReference>
<evidence type="ECO:0000256" key="5">
    <source>
        <dbReference type="ARBA" id="ARBA00023163"/>
    </source>
</evidence>
<dbReference type="Pfam" id="PF08281">
    <property type="entry name" value="Sigma70_r4_2"/>
    <property type="match status" value="1"/>
</dbReference>
<dbReference type="InterPro" id="IPR036388">
    <property type="entry name" value="WH-like_DNA-bd_sf"/>
</dbReference>
<dbReference type="AlphaFoldDB" id="A0A926HPZ3"/>
<dbReference type="RefSeq" id="WP_249316303.1">
    <property type="nucleotide sequence ID" value="NZ_JACRSR010000002.1"/>
</dbReference>
<dbReference type="SUPFAM" id="SSF88946">
    <property type="entry name" value="Sigma2 domain of RNA polymerase sigma factors"/>
    <property type="match status" value="1"/>
</dbReference>